<evidence type="ECO:0000313" key="3">
    <source>
        <dbReference type="Proteomes" id="UP000002595"/>
    </source>
</evidence>
<dbReference type="InterPro" id="IPR001173">
    <property type="entry name" value="Glyco_trans_2-like"/>
</dbReference>
<dbReference type="GO" id="GO:0016740">
    <property type="term" value="F:transferase activity"/>
    <property type="evidence" value="ECO:0007669"/>
    <property type="project" value="UniProtKB-KW"/>
</dbReference>
<dbReference type="InterPro" id="IPR029044">
    <property type="entry name" value="Nucleotide-diphossugar_trans"/>
</dbReference>
<dbReference type="EMBL" id="CP000504">
    <property type="protein sequence ID" value="ABL88624.1"/>
    <property type="molecule type" value="Genomic_DNA"/>
</dbReference>
<organism evidence="2 3">
    <name type="scientific">Pyrobaculum islandicum (strain DSM 4184 / JCM 9189 / GEO3)</name>
    <dbReference type="NCBI Taxonomy" id="384616"/>
    <lineage>
        <taxon>Archaea</taxon>
        <taxon>Thermoproteota</taxon>
        <taxon>Thermoprotei</taxon>
        <taxon>Thermoproteales</taxon>
        <taxon>Thermoproteaceae</taxon>
        <taxon>Pyrobaculum</taxon>
    </lineage>
</organism>
<sequence>MVVLSMITKDSLTKVGDKLGEVLDSTRQIPYKLFVLVDDSKDDTAKFVRERLSDKEVVVLRTKAARPSRGAARQTAIDYFLQHTSDEWLMFIDDDVILRNGWWEEAQRYMAEPRVGLIWGVELTEFWEDRLRYIRARGIDPIQYSILNFKIRGGTHDTLLRRGAIEGVKIPEWNNFYDDAWIKRYVECRGYEYRIVMAGAVHLRREGASGYSRRDFELMPYVDALLRLQNVGVSSFLKALFGLPGYLYYGWKSGSNGFEMWKTRVVYRWKILRTAAKCRLKPCDVVLRYEQVKRDIATCVPKKYRHIFE</sequence>
<dbReference type="AlphaFoldDB" id="A1RUJ2"/>
<proteinExistence type="predicted"/>
<dbReference type="RefSeq" id="WP_011763199.1">
    <property type="nucleotide sequence ID" value="NC_008701.1"/>
</dbReference>
<accession>A1RUJ2</accession>
<dbReference type="CDD" id="cd00761">
    <property type="entry name" value="Glyco_tranf_GTA_type"/>
    <property type="match status" value="1"/>
</dbReference>
<evidence type="ECO:0000259" key="1">
    <source>
        <dbReference type="Pfam" id="PF00535"/>
    </source>
</evidence>
<dbReference type="SUPFAM" id="SSF53448">
    <property type="entry name" value="Nucleotide-diphospho-sugar transferases"/>
    <property type="match status" value="1"/>
</dbReference>
<keyword evidence="3" id="KW-1185">Reference proteome</keyword>
<keyword evidence="2" id="KW-0808">Transferase</keyword>
<protein>
    <submittedName>
        <fullName evidence="2">Glycosyl transferase, family 2</fullName>
    </submittedName>
</protein>
<dbReference type="eggNOG" id="arCOG01381">
    <property type="taxonomic scope" value="Archaea"/>
</dbReference>
<dbReference type="CAZy" id="GT2">
    <property type="family name" value="Glycosyltransferase Family 2"/>
</dbReference>
<dbReference type="GeneID" id="4617177"/>
<evidence type="ECO:0000313" key="2">
    <source>
        <dbReference type="EMBL" id="ABL88624.1"/>
    </source>
</evidence>
<reference evidence="2" key="1">
    <citation type="submission" date="2006-12" db="EMBL/GenBank/DDBJ databases">
        <title>Complete sequence of Pyrobaculum islandicum DSM 4184.</title>
        <authorList>
            <person name="Copeland A."/>
            <person name="Lucas S."/>
            <person name="Lapidus A."/>
            <person name="Barry K."/>
            <person name="Detter J.C."/>
            <person name="Glavina del Rio T."/>
            <person name="Dalin E."/>
            <person name="Tice H."/>
            <person name="Pitluck S."/>
            <person name="Meincke L."/>
            <person name="Brettin T."/>
            <person name="Bruce D."/>
            <person name="Han C."/>
            <person name="Tapia R."/>
            <person name="Gilna P."/>
            <person name="Schmutz J."/>
            <person name="Larimer F."/>
            <person name="Land M."/>
            <person name="Hauser L."/>
            <person name="Kyrpides N."/>
            <person name="Mikhailova N."/>
            <person name="Cozen A.E."/>
            <person name="Fitz-Gibbon S.T."/>
            <person name="House C.H."/>
            <person name="Saltikov C."/>
            <person name="Lowe T."/>
            <person name="Richardson P."/>
        </authorList>
    </citation>
    <scope>NUCLEOTIDE SEQUENCE [LARGE SCALE GENOMIC DNA]</scope>
    <source>
        <strain evidence="2">DSM 4184</strain>
    </source>
</reference>
<gene>
    <name evidence="2" type="ordered locus">Pisl_1468</name>
</gene>
<dbReference type="OrthoDB" id="28831at2157"/>
<dbReference type="Pfam" id="PF00535">
    <property type="entry name" value="Glycos_transf_2"/>
    <property type="match status" value="1"/>
</dbReference>
<name>A1RUJ2_PYRIL</name>
<dbReference type="STRING" id="384616.Pisl_1468"/>
<dbReference type="Gene3D" id="3.90.550.10">
    <property type="entry name" value="Spore Coat Polysaccharide Biosynthesis Protein SpsA, Chain A"/>
    <property type="match status" value="1"/>
</dbReference>
<dbReference type="Proteomes" id="UP000002595">
    <property type="component" value="Chromosome"/>
</dbReference>
<dbReference type="HOGENOM" id="CLU_914048_0_0_2"/>
<feature type="domain" description="Glycosyltransferase 2-like" evidence="1">
    <location>
        <begin position="17"/>
        <end position="155"/>
    </location>
</feature>
<dbReference type="KEGG" id="pis:Pisl_1468"/>